<protein>
    <submittedName>
        <fullName evidence="1">Uncharacterized protein</fullName>
    </submittedName>
</protein>
<organism evidence="1 2">
    <name type="scientific">Bugula neritina</name>
    <name type="common">Brown bryozoan</name>
    <name type="synonym">Sertularia neritina</name>
    <dbReference type="NCBI Taxonomy" id="10212"/>
    <lineage>
        <taxon>Eukaryota</taxon>
        <taxon>Metazoa</taxon>
        <taxon>Spiralia</taxon>
        <taxon>Lophotrochozoa</taxon>
        <taxon>Bryozoa</taxon>
        <taxon>Gymnolaemata</taxon>
        <taxon>Cheilostomatida</taxon>
        <taxon>Flustrina</taxon>
        <taxon>Buguloidea</taxon>
        <taxon>Bugulidae</taxon>
        <taxon>Bugula</taxon>
    </lineage>
</organism>
<evidence type="ECO:0000313" key="2">
    <source>
        <dbReference type="Proteomes" id="UP000593567"/>
    </source>
</evidence>
<dbReference type="EMBL" id="VXIV02002016">
    <property type="protein sequence ID" value="KAF6027851.1"/>
    <property type="molecule type" value="Genomic_DNA"/>
</dbReference>
<evidence type="ECO:0000313" key="1">
    <source>
        <dbReference type="EMBL" id="KAF6027851.1"/>
    </source>
</evidence>
<reference evidence="1" key="1">
    <citation type="submission" date="2020-06" db="EMBL/GenBank/DDBJ databases">
        <title>Draft genome of Bugula neritina, a colonial animal packing powerful symbionts and potential medicines.</title>
        <authorList>
            <person name="Rayko M."/>
        </authorList>
    </citation>
    <scope>NUCLEOTIDE SEQUENCE [LARGE SCALE GENOMIC DNA]</scope>
    <source>
        <strain evidence="1">Kwan_BN1</strain>
    </source>
</reference>
<sequence length="76" mass="8502">MLELALRSYLNIKPPDCTVTGATEKRVSFDYQTHDCSSVPLIHHLIVCLHSAASSLTLYYGLHSSLYTVQSTERMS</sequence>
<proteinExistence type="predicted"/>
<name>A0A7J7JQ97_BUGNE</name>
<keyword evidence="2" id="KW-1185">Reference proteome</keyword>
<gene>
    <name evidence="1" type="ORF">EB796_013848</name>
</gene>
<dbReference type="AlphaFoldDB" id="A0A7J7JQ97"/>
<comment type="caution">
    <text evidence="1">The sequence shown here is derived from an EMBL/GenBank/DDBJ whole genome shotgun (WGS) entry which is preliminary data.</text>
</comment>
<dbReference type="Proteomes" id="UP000593567">
    <property type="component" value="Unassembled WGS sequence"/>
</dbReference>
<accession>A0A7J7JQ97</accession>